<dbReference type="PANTHER" id="PTHR13789:SF306">
    <property type="entry name" value="HYDROXYLASE, PUTATIVE-RELATED"/>
    <property type="match status" value="1"/>
</dbReference>
<keyword evidence="9" id="KW-1185">Reference proteome</keyword>
<dbReference type="InterPro" id="IPR036188">
    <property type="entry name" value="FAD/NAD-bd_sf"/>
</dbReference>
<keyword evidence="3" id="KW-0274">FAD</keyword>
<organism evidence="8 9">
    <name type="scientific">Neofusicoccum ribis</name>
    <dbReference type="NCBI Taxonomy" id="45134"/>
    <lineage>
        <taxon>Eukaryota</taxon>
        <taxon>Fungi</taxon>
        <taxon>Dikarya</taxon>
        <taxon>Ascomycota</taxon>
        <taxon>Pezizomycotina</taxon>
        <taxon>Dothideomycetes</taxon>
        <taxon>Dothideomycetes incertae sedis</taxon>
        <taxon>Botryosphaeriales</taxon>
        <taxon>Botryosphaeriaceae</taxon>
        <taxon>Neofusicoccum</taxon>
    </lineage>
</organism>
<evidence type="ECO:0000313" key="8">
    <source>
        <dbReference type="EMBL" id="KAL1632515.1"/>
    </source>
</evidence>
<evidence type="ECO:0000256" key="2">
    <source>
        <dbReference type="ARBA" id="ARBA00022630"/>
    </source>
</evidence>
<keyword evidence="4" id="KW-0560">Oxidoreductase</keyword>
<evidence type="ECO:0000259" key="7">
    <source>
        <dbReference type="Pfam" id="PF01494"/>
    </source>
</evidence>
<dbReference type="EMBL" id="JAJVDC020000029">
    <property type="protein sequence ID" value="KAL1632515.1"/>
    <property type="molecule type" value="Genomic_DNA"/>
</dbReference>
<evidence type="ECO:0000256" key="4">
    <source>
        <dbReference type="ARBA" id="ARBA00023002"/>
    </source>
</evidence>
<evidence type="ECO:0000256" key="1">
    <source>
        <dbReference type="ARBA" id="ARBA00007992"/>
    </source>
</evidence>
<sequence>MAAPKSSFRHSKNAGLVDSASHILHEGKLNTTYPTRSLQFLQHATSADEPVPPPPATCPLDVLVVGAGIGGLAAATTLRLRGHAVAVVEQAPELAEVGAGVQVPPNATRLLRRWGVAPLLAPRCVRPEAVTKLISLIDKTLKWPLMAGQALDHWVSESSRVVIMGDAAHAMLPFMSQGAAQAVEDGGSLATLVSSISSRSELPTALRIFEQLRIPRTAQMQQASFVNGRIFHFRDGPEQRARDAAMRDEVEHKHYLQSPNGLSDPTTQIWCYGYDAEEEARKAWEREMETSARAVGGLQGCWAGC</sequence>
<name>A0ABR3SYT7_9PEZI</name>
<proteinExistence type="inferred from homology"/>
<evidence type="ECO:0000313" key="9">
    <source>
        <dbReference type="Proteomes" id="UP001521116"/>
    </source>
</evidence>
<dbReference type="SUPFAM" id="SSF51905">
    <property type="entry name" value="FAD/NAD(P)-binding domain"/>
    <property type="match status" value="1"/>
</dbReference>
<feature type="domain" description="FAD-binding" evidence="7">
    <location>
        <begin position="157"/>
        <end position="220"/>
    </location>
</feature>
<feature type="domain" description="FAD-dependent oxidoreductase 2 FAD-binding" evidence="6">
    <location>
        <begin position="61"/>
        <end position="93"/>
    </location>
</feature>
<comment type="caution">
    <text evidence="8">The sequence shown here is derived from an EMBL/GenBank/DDBJ whole genome shotgun (WGS) entry which is preliminary data.</text>
</comment>
<dbReference type="InterPro" id="IPR002938">
    <property type="entry name" value="FAD-bd"/>
</dbReference>
<keyword evidence="5" id="KW-0503">Monooxygenase</keyword>
<dbReference type="InterPro" id="IPR050493">
    <property type="entry name" value="FAD-dep_Monooxygenase_BioMet"/>
</dbReference>
<dbReference type="PANTHER" id="PTHR13789">
    <property type="entry name" value="MONOOXYGENASE"/>
    <property type="match status" value="1"/>
</dbReference>
<accession>A0ABR3SYT7</accession>
<dbReference type="Gene3D" id="3.50.50.60">
    <property type="entry name" value="FAD/NAD(P)-binding domain"/>
    <property type="match status" value="2"/>
</dbReference>
<protein>
    <submittedName>
        <fullName evidence="8">Uncharacterized protein</fullName>
    </submittedName>
</protein>
<keyword evidence="2" id="KW-0285">Flavoprotein</keyword>
<dbReference type="Proteomes" id="UP001521116">
    <property type="component" value="Unassembled WGS sequence"/>
</dbReference>
<dbReference type="InterPro" id="IPR003953">
    <property type="entry name" value="FAD-dep_OxRdtase_2_FAD-bd"/>
</dbReference>
<evidence type="ECO:0000256" key="3">
    <source>
        <dbReference type="ARBA" id="ARBA00022827"/>
    </source>
</evidence>
<evidence type="ECO:0000256" key="5">
    <source>
        <dbReference type="ARBA" id="ARBA00023033"/>
    </source>
</evidence>
<gene>
    <name evidence="8" type="ORF">SLS56_003594</name>
</gene>
<dbReference type="Gene3D" id="3.30.9.30">
    <property type="match status" value="1"/>
</dbReference>
<comment type="similarity">
    <text evidence="1">Belongs to the paxM FAD-dependent monooxygenase family.</text>
</comment>
<dbReference type="Pfam" id="PF00890">
    <property type="entry name" value="FAD_binding_2"/>
    <property type="match status" value="1"/>
</dbReference>
<dbReference type="Pfam" id="PF01494">
    <property type="entry name" value="FAD_binding_3"/>
    <property type="match status" value="1"/>
</dbReference>
<reference evidence="8 9" key="1">
    <citation type="submission" date="2024-02" db="EMBL/GenBank/DDBJ databases">
        <title>De novo assembly and annotation of 12 fungi associated with fruit tree decline syndrome in Ontario, Canada.</title>
        <authorList>
            <person name="Sulman M."/>
            <person name="Ellouze W."/>
            <person name="Ilyukhin E."/>
        </authorList>
    </citation>
    <scope>NUCLEOTIDE SEQUENCE [LARGE SCALE GENOMIC DNA]</scope>
    <source>
        <strain evidence="8 9">M1-105</strain>
    </source>
</reference>
<evidence type="ECO:0000259" key="6">
    <source>
        <dbReference type="Pfam" id="PF00890"/>
    </source>
</evidence>